<dbReference type="InterPro" id="IPR043128">
    <property type="entry name" value="Rev_trsase/Diguanyl_cyclase"/>
</dbReference>
<sequence>MSIRRRLFLSLSFILIILLAFGIYMHNLYQTLAQHMEDASVISLTLRSLQHTQIDQASFVKYGKADDANSCCREITEVKNEITHTTLLPGIEAQTNSYIAYLEQLKIVRIQMVESEKYLNETSSALMALISDETQPPNFDRAYILSKLVDGMNTENRYQLSNRQYGVEQLAYLNDISAYAESIRRTASTSEMAETAIMLFNLSRDLYDVNKDLITLRQNLEKLTLQLNTLVDNMTNDMDSVMLDLRQTNERVVYQIKNLYITMFSIIFFASIFILAQLSARINNSLKSLTDGTKRISEGDYNSNIIIDGNDEFATLSTSINSMAETLRNAHFSIVTYNNQLEKMVDAKTMELLQTKDDLEHLNRKLVQEKEKYVILAMTDALTGLKNRAFLISYLDQAINEAKRYHHTFSIMLLDIDFFKHVNDQYGHHTGDEVLKSLAEILNKACRQADIIARYGGEEFIIVFASTPLESAIVTAERIREKVSAAHFTALDLHITISAGVTTYRGDTTSSLIERVDALQYKAKDSGRNCIIHDFEPESDPV</sequence>
<proteinExistence type="predicted"/>
<dbReference type="Proteomes" id="UP000746471">
    <property type="component" value="Unassembled WGS sequence"/>
</dbReference>
<dbReference type="InterPro" id="IPR000160">
    <property type="entry name" value="GGDEF_dom"/>
</dbReference>
<dbReference type="EMBL" id="JAHBCL010000025">
    <property type="protein sequence ID" value="MBS7527808.1"/>
    <property type="molecule type" value="Genomic_DNA"/>
</dbReference>
<dbReference type="RefSeq" id="WP_213237664.1">
    <property type="nucleotide sequence ID" value="NZ_JAHBCL010000025.1"/>
</dbReference>
<dbReference type="Pfam" id="PF00990">
    <property type="entry name" value="GGDEF"/>
    <property type="match status" value="1"/>
</dbReference>
<feature type="coiled-coil region" evidence="1">
    <location>
        <begin position="345"/>
        <end position="372"/>
    </location>
</feature>
<feature type="coiled-coil region" evidence="1">
    <location>
        <begin position="213"/>
        <end position="251"/>
    </location>
</feature>
<dbReference type="Gene3D" id="6.10.340.10">
    <property type="match status" value="1"/>
</dbReference>
<dbReference type="NCBIfam" id="TIGR00254">
    <property type="entry name" value="GGDEF"/>
    <property type="match status" value="1"/>
</dbReference>
<name>A0ABS5PRV2_9FIRM</name>
<keyword evidence="4" id="KW-0808">Transferase</keyword>
<dbReference type="InterPro" id="IPR003660">
    <property type="entry name" value="HAMP_dom"/>
</dbReference>
<dbReference type="EC" id="2.7.7.65" evidence="4"/>
<keyword evidence="4" id="KW-0548">Nucleotidyltransferase</keyword>
<accession>A0ABS5PRV2</accession>
<dbReference type="GO" id="GO:0052621">
    <property type="term" value="F:diguanylate cyclase activity"/>
    <property type="evidence" value="ECO:0007669"/>
    <property type="project" value="UniProtKB-EC"/>
</dbReference>
<keyword evidence="1" id="KW-0175">Coiled coil</keyword>
<evidence type="ECO:0000259" key="3">
    <source>
        <dbReference type="PROSITE" id="PS50887"/>
    </source>
</evidence>
<dbReference type="SMART" id="SM00267">
    <property type="entry name" value="GGDEF"/>
    <property type="match status" value="1"/>
</dbReference>
<dbReference type="PANTHER" id="PTHR45138:SF9">
    <property type="entry name" value="DIGUANYLATE CYCLASE DGCM-RELATED"/>
    <property type="match status" value="1"/>
</dbReference>
<evidence type="ECO:0000256" key="1">
    <source>
        <dbReference type="SAM" id="Coils"/>
    </source>
</evidence>
<feature type="domain" description="HAMP" evidence="2">
    <location>
        <begin position="280"/>
        <end position="332"/>
    </location>
</feature>
<dbReference type="PROSITE" id="PS50887">
    <property type="entry name" value="GGDEF"/>
    <property type="match status" value="1"/>
</dbReference>
<dbReference type="InterPro" id="IPR029787">
    <property type="entry name" value="Nucleotide_cyclase"/>
</dbReference>
<reference evidence="4 5" key="1">
    <citation type="submission" date="2021-05" db="EMBL/GenBank/DDBJ databases">
        <title>Fusibacter ferrireducens sp. nov., an anaerobic, sulfur- and Fe-reducing bacterium isolated from the mangrove sediment.</title>
        <authorList>
            <person name="Qiu D."/>
        </authorList>
    </citation>
    <scope>NUCLEOTIDE SEQUENCE [LARGE SCALE GENOMIC DNA]</scope>
    <source>
        <strain evidence="4 5">DSM 12116</strain>
    </source>
</reference>
<dbReference type="InterPro" id="IPR050469">
    <property type="entry name" value="Diguanylate_Cyclase"/>
</dbReference>
<dbReference type="Gene3D" id="3.30.70.270">
    <property type="match status" value="1"/>
</dbReference>
<dbReference type="SUPFAM" id="SSF158472">
    <property type="entry name" value="HAMP domain-like"/>
    <property type="match status" value="1"/>
</dbReference>
<evidence type="ECO:0000313" key="4">
    <source>
        <dbReference type="EMBL" id="MBS7527808.1"/>
    </source>
</evidence>
<organism evidence="4 5">
    <name type="scientific">Fusibacter paucivorans</name>
    <dbReference type="NCBI Taxonomy" id="76009"/>
    <lineage>
        <taxon>Bacteria</taxon>
        <taxon>Bacillati</taxon>
        <taxon>Bacillota</taxon>
        <taxon>Clostridia</taxon>
        <taxon>Eubacteriales</taxon>
        <taxon>Eubacteriales Family XII. Incertae Sedis</taxon>
        <taxon>Fusibacter</taxon>
    </lineage>
</organism>
<dbReference type="SUPFAM" id="SSF55073">
    <property type="entry name" value="Nucleotide cyclase"/>
    <property type="match status" value="1"/>
</dbReference>
<evidence type="ECO:0000313" key="5">
    <source>
        <dbReference type="Proteomes" id="UP000746471"/>
    </source>
</evidence>
<keyword evidence="5" id="KW-1185">Reference proteome</keyword>
<protein>
    <submittedName>
        <fullName evidence="4">Diguanylate cyclase</fullName>
        <ecNumber evidence="4">2.7.7.65</ecNumber>
    </submittedName>
</protein>
<evidence type="ECO:0000259" key="2">
    <source>
        <dbReference type="PROSITE" id="PS50885"/>
    </source>
</evidence>
<dbReference type="PROSITE" id="PS50885">
    <property type="entry name" value="HAMP"/>
    <property type="match status" value="1"/>
</dbReference>
<dbReference type="SMART" id="SM00304">
    <property type="entry name" value="HAMP"/>
    <property type="match status" value="1"/>
</dbReference>
<feature type="domain" description="GGDEF" evidence="3">
    <location>
        <begin position="407"/>
        <end position="536"/>
    </location>
</feature>
<dbReference type="PANTHER" id="PTHR45138">
    <property type="entry name" value="REGULATORY COMPONENTS OF SENSORY TRANSDUCTION SYSTEM"/>
    <property type="match status" value="1"/>
</dbReference>
<dbReference type="CDD" id="cd01949">
    <property type="entry name" value="GGDEF"/>
    <property type="match status" value="1"/>
</dbReference>
<dbReference type="CDD" id="cd06225">
    <property type="entry name" value="HAMP"/>
    <property type="match status" value="1"/>
</dbReference>
<gene>
    <name evidence="4" type="ORF">KHM83_14075</name>
</gene>
<dbReference type="Pfam" id="PF00672">
    <property type="entry name" value="HAMP"/>
    <property type="match status" value="1"/>
</dbReference>
<comment type="caution">
    <text evidence="4">The sequence shown here is derived from an EMBL/GenBank/DDBJ whole genome shotgun (WGS) entry which is preliminary data.</text>
</comment>